<feature type="transmembrane region" description="Helical" evidence="1">
    <location>
        <begin position="99"/>
        <end position="116"/>
    </location>
</feature>
<comment type="caution">
    <text evidence="3">The sequence shown here is derived from an EMBL/GenBank/DDBJ whole genome shotgun (WGS) entry which is preliminary data.</text>
</comment>
<dbReference type="FunFam" id="3.30.70.270:FF:000001">
    <property type="entry name" value="Diguanylate cyclase domain protein"/>
    <property type="match status" value="1"/>
</dbReference>
<keyword evidence="1" id="KW-1133">Transmembrane helix</keyword>
<feature type="transmembrane region" description="Helical" evidence="1">
    <location>
        <begin position="121"/>
        <end position="140"/>
    </location>
</feature>
<dbReference type="CDD" id="cd01949">
    <property type="entry name" value="GGDEF"/>
    <property type="match status" value="1"/>
</dbReference>
<feature type="transmembrane region" description="Helical" evidence="1">
    <location>
        <begin position="76"/>
        <end position="93"/>
    </location>
</feature>
<keyword evidence="1" id="KW-0472">Membrane</keyword>
<feature type="transmembrane region" description="Helical" evidence="1">
    <location>
        <begin position="146"/>
        <end position="171"/>
    </location>
</feature>
<dbReference type="PROSITE" id="PS50887">
    <property type="entry name" value="GGDEF"/>
    <property type="match status" value="1"/>
</dbReference>
<accession>A0A841U2P8</accession>
<dbReference type="RefSeq" id="WP_185138768.1">
    <property type="nucleotide sequence ID" value="NZ_BORM01000060.1"/>
</dbReference>
<dbReference type="SMART" id="SM00267">
    <property type="entry name" value="GGDEF"/>
    <property type="match status" value="1"/>
</dbReference>
<dbReference type="AlphaFoldDB" id="A0A841U2P8"/>
<evidence type="ECO:0000256" key="1">
    <source>
        <dbReference type="SAM" id="Phobius"/>
    </source>
</evidence>
<evidence type="ECO:0000313" key="4">
    <source>
        <dbReference type="Proteomes" id="UP000553776"/>
    </source>
</evidence>
<protein>
    <submittedName>
        <fullName evidence="3">GGDEF domain-containing protein</fullName>
    </submittedName>
</protein>
<dbReference type="InterPro" id="IPR043128">
    <property type="entry name" value="Rev_trsase/Diguanyl_cyclase"/>
</dbReference>
<feature type="transmembrane region" description="Helical" evidence="1">
    <location>
        <begin position="20"/>
        <end position="41"/>
    </location>
</feature>
<proteinExistence type="predicted"/>
<dbReference type="PANTHER" id="PTHR45138:SF9">
    <property type="entry name" value="DIGUANYLATE CYCLASE DGCM-RELATED"/>
    <property type="match status" value="1"/>
</dbReference>
<dbReference type="Gene3D" id="3.30.70.270">
    <property type="match status" value="1"/>
</dbReference>
<sequence length="370" mass="40932">MSNPVTDNEAKWIRKIWTSYWGILLFHDAAQLFSYWFLPYSAGPTEFYYYVLLKPTIVAGSAIASAWMIDAVAKRFTFYALISAGTVLAVTIIRLNTDIRIISALFLLPILVAVLFYRRRLMIFTALLQIAAFFLLLARSESYRSYLTAFDVISVPAFIVICALVAGILMIRGRELQKELYTAMSAKQELMVQYAIMSRQAKMDQLTGLYNQATFREHYAMALDYAAEGTRASFQLALLDIDDFKSINDTYGHLAGDAVLASVARTVKERLPASGVAARYGGEEFALLLFEPDVGEAVRACEAIRTAVSQLVFSELDGKGATVSVGVAAYEPGLDADALFERADARLYEAKRLGKNRTAHVPEAAGQPDA</sequence>
<dbReference type="Pfam" id="PF00990">
    <property type="entry name" value="GGDEF"/>
    <property type="match status" value="1"/>
</dbReference>
<gene>
    <name evidence="3" type="ORF">H7B90_25750</name>
</gene>
<dbReference type="InterPro" id="IPR000160">
    <property type="entry name" value="GGDEF_dom"/>
</dbReference>
<dbReference type="Proteomes" id="UP000553776">
    <property type="component" value="Unassembled WGS sequence"/>
</dbReference>
<dbReference type="GO" id="GO:0052621">
    <property type="term" value="F:diguanylate cyclase activity"/>
    <property type="evidence" value="ECO:0007669"/>
    <property type="project" value="TreeGrafter"/>
</dbReference>
<dbReference type="SUPFAM" id="SSF55073">
    <property type="entry name" value="Nucleotide cyclase"/>
    <property type="match status" value="1"/>
</dbReference>
<feature type="domain" description="GGDEF" evidence="2">
    <location>
        <begin position="232"/>
        <end position="363"/>
    </location>
</feature>
<evidence type="ECO:0000259" key="2">
    <source>
        <dbReference type="PROSITE" id="PS50887"/>
    </source>
</evidence>
<dbReference type="PANTHER" id="PTHR45138">
    <property type="entry name" value="REGULATORY COMPONENTS OF SENSORY TRANSDUCTION SYSTEM"/>
    <property type="match status" value="1"/>
</dbReference>
<name>A0A841U2P8_9BACL</name>
<organism evidence="3 4">
    <name type="scientific">Cohnella xylanilytica</name>
    <dbReference type="NCBI Taxonomy" id="557555"/>
    <lineage>
        <taxon>Bacteria</taxon>
        <taxon>Bacillati</taxon>
        <taxon>Bacillota</taxon>
        <taxon>Bacilli</taxon>
        <taxon>Bacillales</taxon>
        <taxon>Paenibacillaceae</taxon>
        <taxon>Cohnella</taxon>
    </lineage>
</organism>
<dbReference type="InterPro" id="IPR029787">
    <property type="entry name" value="Nucleotide_cyclase"/>
</dbReference>
<dbReference type="NCBIfam" id="TIGR00254">
    <property type="entry name" value="GGDEF"/>
    <property type="match status" value="1"/>
</dbReference>
<dbReference type="EMBL" id="JACJVR010000104">
    <property type="protein sequence ID" value="MBB6694805.1"/>
    <property type="molecule type" value="Genomic_DNA"/>
</dbReference>
<keyword evidence="1" id="KW-0812">Transmembrane</keyword>
<feature type="transmembrane region" description="Helical" evidence="1">
    <location>
        <begin position="47"/>
        <end position="69"/>
    </location>
</feature>
<evidence type="ECO:0000313" key="3">
    <source>
        <dbReference type="EMBL" id="MBB6694805.1"/>
    </source>
</evidence>
<reference evidence="3 4" key="1">
    <citation type="submission" date="2020-08" db="EMBL/GenBank/DDBJ databases">
        <title>Cohnella phylogeny.</title>
        <authorList>
            <person name="Dunlap C."/>
        </authorList>
    </citation>
    <scope>NUCLEOTIDE SEQUENCE [LARGE SCALE GENOMIC DNA]</scope>
    <source>
        <strain evidence="3 4">DSM 25239</strain>
    </source>
</reference>
<dbReference type="InterPro" id="IPR050469">
    <property type="entry name" value="Diguanylate_Cyclase"/>
</dbReference>
<keyword evidence="4" id="KW-1185">Reference proteome</keyword>